<organism evidence="2 3">
    <name type="scientific">Necator americanus</name>
    <name type="common">Human hookworm</name>
    <dbReference type="NCBI Taxonomy" id="51031"/>
    <lineage>
        <taxon>Eukaryota</taxon>
        <taxon>Metazoa</taxon>
        <taxon>Ecdysozoa</taxon>
        <taxon>Nematoda</taxon>
        <taxon>Chromadorea</taxon>
        <taxon>Rhabditida</taxon>
        <taxon>Rhabditina</taxon>
        <taxon>Rhabditomorpha</taxon>
        <taxon>Strongyloidea</taxon>
        <taxon>Ancylostomatidae</taxon>
        <taxon>Bunostominae</taxon>
        <taxon>Necator</taxon>
    </lineage>
</organism>
<evidence type="ECO:0000313" key="2">
    <source>
        <dbReference type="EMBL" id="KAK6753926.1"/>
    </source>
</evidence>
<dbReference type="SUPFAM" id="SSF53474">
    <property type="entry name" value="alpha/beta-Hydrolases"/>
    <property type="match status" value="1"/>
</dbReference>
<dbReference type="EMBL" id="JAVFWL010000005">
    <property type="protein sequence ID" value="KAK6753926.1"/>
    <property type="molecule type" value="Genomic_DNA"/>
</dbReference>
<evidence type="ECO:0000313" key="3">
    <source>
        <dbReference type="Proteomes" id="UP001303046"/>
    </source>
</evidence>
<dbReference type="InterPro" id="IPR029058">
    <property type="entry name" value="AB_hydrolase_fold"/>
</dbReference>
<comment type="caution">
    <text evidence="2">The sequence shown here is derived from an EMBL/GenBank/DDBJ whole genome shotgun (WGS) entry which is preliminary data.</text>
</comment>
<sequence>MFGILAILSFFITYSICATQIHGPLSNDFQQWLSRNGYQNYDFVRADYGTQGSYGGKTENSSTISHVPVIFIHGNSDAALYMSKTASGWTNSIQYFLDKGFTQAELYATSWGDTNTMNAAKRTHNCNDLSRLRSFVQAVLAYTGAPKVSLITHSMGVTLGRKLIKGGQVLEEDGYCNLGNPITSNIDVLLGLAGGNFGLCSCEGAGVLEPTCNKQNGFWPGDTCGLNTYTCGANPLPFPCNGPTYSNLLMAMNMDNVREASMVFSAWSKADDLILFGDQVWGRPTSLIPTSSGKVVYTSYTHMQTKENTAADQYTMVVKKTLPTSDMNGISQSDFVM</sequence>
<dbReference type="Proteomes" id="UP001303046">
    <property type="component" value="Unassembled WGS sequence"/>
</dbReference>
<reference evidence="2 3" key="1">
    <citation type="submission" date="2023-08" db="EMBL/GenBank/DDBJ databases">
        <title>A Necator americanus chromosomal reference genome.</title>
        <authorList>
            <person name="Ilik V."/>
            <person name="Petrzelkova K.J."/>
            <person name="Pardy F."/>
            <person name="Fuh T."/>
            <person name="Niatou-Singa F.S."/>
            <person name="Gouil Q."/>
            <person name="Baker L."/>
            <person name="Ritchie M.E."/>
            <person name="Jex A.R."/>
            <person name="Gazzola D."/>
            <person name="Li H."/>
            <person name="Toshio Fujiwara R."/>
            <person name="Zhan B."/>
            <person name="Aroian R.V."/>
            <person name="Pafco B."/>
            <person name="Schwarz E.M."/>
        </authorList>
    </citation>
    <scope>NUCLEOTIDE SEQUENCE [LARGE SCALE GENOMIC DNA]</scope>
    <source>
        <strain evidence="2 3">Aroian</strain>
        <tissue evidence="2">Whole animal</tissue>
    </source>
</reference>
<keyword evidence="1" id="KW-0732">Signal</keyword>
<dbReference type="InterPro" id="IPR002918">
    <property type="entry name" value="Lipase_EstA/Esterase_EstB"/>
</dbReference>
<name>A0ABR1DWP2_NECAM</name>
<dbReference type="Gene3D" id="3.40.50.1820">
    <property type="entry name" value="alpha/beta hydrolase"/>
    <property type="match status" value="1"/>
</dbReference>
<dbReference type="PANTHER" id="PTHR32015">
    <property type="entry name" value="FASTING INDUCED LIPASE"/>
    <property type="match status" value="1"/>
</dbReference>
<keyword evidence="3" id="KW-1185">Reference proteome</keyword>
<feature type="signal peptide" evidence="1">
    <location>
        <begin position="1"/>
        <end position="18"/>
    </location>
</feature>
<dbReference type="PANTHER" id="PTHR32015:SF1">
    <property type="entry name" value="LIPASE"/>
    <property type="match status" value="1"/>
</dbReference>
<evidence type="ECO:0008006" key="4">
    <source>
        <dbReference type="Google" id="ProtNLM"/>
    </source>
</evidence>
<accession>A0ABR1DWP2</accession>
<protein>
    <recommendedName>
        <fullName evidence="4">Triacylglycerol lipase</fullName>
    </recommendedName>
</protein>
<gene>
    <name evidence="2" type="primary">Necator_chrV.g17903</name>
    <name evidence="2" type="ORF">RB195_013113</name>
</gene>
<dbReference type="Pfam" id="PF01674">
    <property type="entry name" value="Lipase_2"/>
    <property type="match status" value="1"/>
</dbReference>
<evidence type="ECO:0000256" key="1">
    <source>
        <dbReference type="SAM" id="SignalP"/>
    </source>
</evidence>
<feature type="chain" id="PRO_5046105489" description="Triacylglycerol lipase" evidence="1">
    <location>
        <begin position="19"/>
        <end position="337"/>
    </location>
</feature>
<proteinExistence type="predicted"/>